<dbReference type="STRING" id="595434.RISK_004196"/>
<sequence length="487" mass="54277">MQTRTKCGWVAAGWMVWLGVACGSLPGQDVAYVPKAGQTFDYGIEFRIMERTEGERNPIQVRQRCRLRFVVSESDSNEWSGTYRTIPFRGNKLMSSKEALATYHRRTRESYEAGPSNHFGPAPPDPGMARLQQVASQRAAAVQKEQQRRILYELERYPGLFQFCEGEITCTRSGAMRGRGSVGTLPFAAGPVAGLVFLQLPKDGKTQSGFSTRSVGKLNLVSSSSDQVAKSDLSVLSLLTPRESSQDAHLAFDREVEISGGVTAGNKLTLSGSGMWEFSTEMGMPYAGSVDYQIEGASYVGKADQFDLRIGFHYLDPVRAMLFDNDLLPTMDAFDASNLPRLTMKQQSEMTKHWEPRPKRSSYRPNLAVGVQLVQIASNSAPPPANSKLQRLLEERLRDESDWKEDIHFESILSRWDSIRKAATKFPREWSDPSGSFTIQAMLQSVDQASVSLLRLDTRQVISVPLEKLSDEDVEFARTFGVRDQGS</sequence>
<dbReference type="OrthoDB" id="287712at2"/>
<dbReference type="Gene3D" id="2.30.30.700">
    <property type="entry name" value="SLA1 homology domain 1"/>
    <property type="match status" value="1"/>
</dbReference>
<evidence type="ECO:0000313" key="3">
    <source>
        <dbReference type="Proteomes" id="UP000036367"/>
    </source>
</evidence>
<evidence type="ECO:0000313" key="2">
    <source>
        <dbReference type="EMBL" id="KLU03789.1"/>
    </source>
</evidence>
<dbReference type="PROSITE" id="PS51257">
    <property type="entry name" value="PROKAR_LIPOPROTEIN"/>
    <property type="match status" value="1"/>
</dbReference>
<dbReference type="GO" id="GO:0008092">
    <property type="term" value="F:cytoskeletal protein binding"/>
    <property type="evidence" value="ECO:0007669"/>
    <property type="project" value="InterPro"/>
</dbReference>
<name>A0A0J1EE40_RHOIS</name>
<dbReference type="Proteomes" id="UP000036367">
    <property type="component" value="Unassembled WGS sequence"/>
</dbReference>
<dbReference type="Pfam" id="PF03983">
    <property type="entry name" value="SHD1"/>
    <property type="match status" value="1"/>
</dbReference>
<proteinExistence type="predicted"/>
<protein>
    <recommendedName>
        <fullName evidence="1">SLA1 homology domain-containing protein</fullName>
    </recommendedName>
</protein>
<dbReference type="AlphaFoldDB" id="A0A0J1EE40"/>
<dbReference type="GO" id="GO:0042802">
    <property type="term" value="F:identical protein binding"/>
    <property type="evidence" value="ECO:0007669"/>
    <property type="project" value="InterPro"/>
</dbReference>
<dbReference type="RefSeq" id="WP_102017614.1">
    <property type="nucleotide sequence ID" value="NZ_LECT01000031.1"/>
</dbReference>
<reference evidence="2" key="1">
    <citation type="submission" date="2015-05" db="EMBL/GenBank/DDBJ databases">
        <title>Permanent draft genome of Rhodopirellula islandicus K833.</title>
        <authorList>
            <person name="Kizina J."/>
            <person name="Richter M."/>
            <person name="Glockner F.O."/>
            <person name="Harder J."/>
        </authorList>
    </citation>
    <scope>NUCLEOTIDE SEQUENCE [LARGE SCALE GENOMIC DNA]</scope>
    <source>
        <strain evidence="2">K833</strain>
    </source>
</reference>
<dbReference type="EMBL" id="LECT01000031">
    <property type="protein sequence ID" value="KLU03789.1"/>
    <property type="molecule type" value="Genomic_DNA"/>
</dbReference>
<feature type="domain" description="SLA1 homology" evidence="1">
    <location>
        <begin position="421"/>
        <end position="479"/>
    </location>
</feature>
<evidence type="ECO:0000259" key="1">
    <source>
        <dbReference type="Pfam" id="PF03983"/>
    </source>
</evidence>
<gene>
    <name evidence="2" type="ORF">RISK_004196</name>
</gene>
<accession>A0A0J1EE40</accession>
<comment type="caution">
    <text evidence="2">The sequence shown here is derived from an EMBL/GenBank/DDBJ whole genome shotgun (WGS) entry which is preliminary data.</text>
</comment>
<dbReference type="GO" id="GO:0043130">
    <property type="term" value="F:ubiquitin binding"/>
    <property type="evidence" value="ECO:0007669"/>
    <property type="project" value="InterPro"/>
</dbReference>
<dbReference type="InterPro" id="IPR007131">
    <property type="entry name" value="SHD1"/>
</dbReference>
<dbReference type="PATRIC" id="fig|595434.4.peg.3977"/>
<organism evidence="2 3">
    <name type="scientific">Rhodopirellula islandica</name>
    <dbReference type="NCBI Taxonomy" id="595434"/>
    <lineage>
        <taxon>Bacteria</taxon>
        <taxon>Pseudomonadati</taxon>
        <taxon>Planctomycetota</taxon>
        <taxon>Planctomycetia</taxon>
        <taxon>Pirellulales</taxon>
        <taxon>Pirellulaceae</taxon>
        <taxon>Rhodopirellula</taxon>
    </lineage>
</organism>
<keyword evidence="3" id="KW-1185">Reference proteome</keyword>
<dbReference type="GO" id="GO:0030674">
    <property type="term" value="F:protein-macromolecule adaptor activity"/>
    <property type="evidence" value="ECO:0007669"/>
    <property type="project" value="InterPro"/>
</dbReference>